<reference evidence="2" key="1">
    <citation type="submission" date="2020-12" db="EMBL/GenBank/DDBJ databases">
        <title>Genomic characterization of non-nitrogen-fixing Frankia strains.</title>
        <authorList>
            <person name="Carlos-Shanley C."/>
            <person name="Guerra T."/>
            <person name="Hahn D."/>
        </authorList>
    </citation>
    <scope>NUCLEOTIDE SEQUENCE</scope>
    <source>
        <strain evidence="2">CN6</strain>
    </source>
</reference>
<dbReference type="EMBL" id="JAEACQ010000196">
    <property type="protein sequence ID" value="MBL7628876.1"/>
    <property type="molecule type" value="Genomic_DNA"/>
</dbReference>
<dbReference type="Gene3D" id="1.10.620.20">
    <property type="entry name" value="Ribonucleotide Reductase, subunit A"/>
    <property type="match status" value="1"/>
</dbReference>
<evidence type="ECO:0000313" key="2">
    <source>
        <dbReference type="EMBL" id="MBL7628876.1"/>
    </source>
</evidence>
<dbReference type="GO" id="GO:0016491">
    <property type="term" value="F:oxidoreductase activity"/>
    <property type="evidence" value="ECO:0007669"/>
    <property type="project" value="InterPro"/>
</dbReference>
<proteinExistence type="predicted"/>
<dbReference type="InterPro" id="IPR009078">
    <property type="entry name" value="Ferritin-like_SF"/>
</dbReference>
<feature type="region of interest" description="Disordered" evidence="1">
    <location>
        <begin position="47"/>
        <end position="70"/>
    </location>
</feature>
<evidence type="ECO:0000256" key="1">
    <source>
        <dbReference type="SAM" id="MobiDB-lite"/>
    </source>
</evidence>
<feature type="region of interest" description="Disordered" evidence="1">
    <location>
        <begin position="12"/>
        <end position="34"/>
    </location>
</feature>
<keyword evidence="3" id="KW-1185">Reference proteome</keyword>
<comment type="caution">
    <text evidence="2">The sequence shown here is derived from an EMBL/GenBank/DDBJ whole genome shotgun (WGS) entry which is preliminary data.</text>
</comment>
<accession>A0A937USG9</accession>
<evidence type="ECO:0000313" key="3">
    <source>
        <dbReference type="Proteomes" id="UP000604475"/>
    </source>
</evidence>
<dbReference type="RefSeq" id="WP_202999248.1">
    <property type="nucleotide sequence ID" value="NZ_JADWYU010000018.1"/>
</dbReference>
<name>A0A937USG9_9ACTN</name>
<organism evidence="2 3">
    <name type="scientific">Frankia nepalensis</name>
    <dbReference type="NCBI Taxonomy" id="1836974"/>
    <lineage>
        <taxon>Bacteria</taxon>
        <taxon>Bacillati</taxon>
        <taxon>Actinomycetota</taxon>
        <taxon>Actinomycetes</taxon>
        <taxon>Frankiales</taxon>
        <taxon>Frankiaceae</taxon>
        <taxon>Frankia</taxon>
    </lineage>
</organism>
<gene>
    <name evidence="2" type="ORF">I7412_17275</name>
</gene>
<dbReference type="AlphaFoldDB" id="A0A937USG9"/>
<protein>
    <submittedName>
        <fullName evidence="2">Uncharacterized protein</fullName>
    </submittedName>
</protein>
<sequence length="158" mass="16647">MYEVVLREVCPRASSPGRGSGAWRSPRGGDGENPQVLWAATRPRVSGTAGLSASPATTPATTAAGAHKVTRIDGQRSQRWTAALIRFLLSDEANREVLRGYLDEFAPLGDAMADAGGRLLATGSGRTPTEISTAVRARWAAFLDNAGLATEGTSRIRP</sequence>
<dbReference type="Proteomes" id="UP000604475">
    <property type="component" value="Unassembled WGS sequence"/>
</dbReference>
<dbReference type="SUPFAM" id="SSF47240">
    <property type="entry name" value="Ferritin-like"/>
    <property type="match status" value="1"/>
</dbReference>
<dbReference type="InterPro" id="IPR012348">
    <property type="entry name" value="RNR-like"/>
</dbReference>
<feature type="compositionally biased region" description="Low complexity" evidence="1">
    <location>
        <begin position="47"/>
        <end position="66"/>
    </location>
</feature>